<organism evidence="2 3">
    <name type="scientific">Panicum virgatum</name>
    <name type="common">Blackwell switchgrass</name>
    <dbReference type="NCBI Taxonomy" id="38727"/>
    <lineage>
        <taxon>Eukaryota</taxon>
        <taxon>Viridiplantae</taxon>
        <taxon>Streptophyta</taxon>
        <taxon>Embryophyta</taxon>
        <taxon>Tracheophyta</taxon>
        <taxon>Spermatophyta</taxon>
        <taxon>Magnoliopsida</taxon>
        <taxon>Liliopsida</taxon>
        <taxon>Poales</taxon>
        <taxon>Poaceae</taxon>
        <taxon>PACMAD clade</taxon>
        <taxon>Panicoideae</taxon>
        <taxon>Panicodae</taxon>
        <taxon>Paniceae</taxon>
        <taxon>Panicinae</taxon>
        <taxon>Panicum</taxon>
        <taxon>Panicum sect. Hiantes</taxon>
    </lineage>
</organism>
<evidence type="ECO:0000256" key="1">
    <source>
        <dbReference type="SAM" id="MobiDB-lite"/>
    </source>
</evidence>
<proteinExistence type="predicted"/>
<dbReference type="AlphaFoldDB" id="A0A8T0MNN6"/>
<feature type="region of interest" description="Disordered" evidence="1">
    <location>
        <begin position="116"/>
        <end position="135"/>
    </location>
</feature>
<evidence type="ECO:0000313" key="2">
    <source>
        <dbReference type="EMBL" id="KAG2538063.1"/>
    </source>
</evidence>
<name>A0A8T0MNN6_PANVG</name>
<feature type="region of interest" description="Disordered" evidence="1">
    <location>
        <begin position="77"/>
        <end position="105"/>
    </location>
</feature>
<dbReference type="EMBL" id="CM029054">
    <property type="protein sequence ID" value="KAG2538063.1"/>
    <property type="molecule type" value="Genomic_DNA"/>
</dbReference>
<gene>
    <name evidence="2" type="ORF">PVAP13_9NG389300</name>
</gene>
<accession>A0A8T0MNN6</accession>
<protein>
    <submittedName>
        <fullName evidence="2">Uncharacterized protein</fullName>
    </submittedName>
</protein>
<reference evidence="2 3" key="1">
    <citation type="submission" date="2020-05" db="EMBL/GenBank/DDBJ databases">
        <title>WGS assembly of Panicum virgatum.</title>
        <authorList>
            <person name="Lovell J.T."/>
            <person name="Jenkins J."/>
            <person name="Shu S."/>
            <person name="Juenger T.E."/>
            <person name="Schmutz J."/>
        </authorList>
    </citation>
    <scope>NUCLEOTIDE SEQUENCE [LARGE SCALE GENOMIC DNA]</scope>
    <source>
        <strain evidence="3">cv. AP13</strain>
    </source>
</reference>
<sequence length="168" mass="18112">MTSPPPSLRSLSFVRQTVPPRRLLAHAGTPLAPHLLQARPPTSPRHASRQFHLAAALTPPPPALSRARATRLRRLCSPTGGRFTTSGARHAAAAAHPLEADSPPNTEKLRRRIATTKQLRSRPPPAGFRPNPALSTIGEYTTSLSSSFFPPLWHPNPALPPASWPSPP</sequence>
<evidence type="ECO:0000313" key="3">
    <source>
        <dbReference type="Proteomes" id="UP000823388"/>
    </source>
</evidence>
<keyword evidence="3" id="KW-1185">Reference proteome</keyword>
<comment type="caution">
    <text evidence="2">The sequence shown here is derived from an EMBL/GenBank/DDBJ whole genome shotgun (WGS) entry which is preliminary data.</text>
</comment>
<dbReference type="Proteomes" id="UP000823388">
    <property type="component" value="Chromosome 9N"/>
</dbReference>